<keyword evidence="5" id="KW-0297">G-protein coupled receptor</keyword>
<dbReference type="InterPro" id="IPR000276">
    <property type="entry name" value="GPCR_Rhodpsn"/>
</dbReference>
<feature type="transmembrane region" description="Helical" evidence="10">
    <location>
        <begin position="62"/>
        <end position="87"/>
    </location>
</feature>
<evidence type="ECO:0000256" key="5">
    <source>
        <dbReference type="ARBA" id="ARBA00023040"/>
    </source>
</evidence>
<feature type="transmembrane region" description="Helical" evidence="10">
    <location>
        <begin position="99"/>
        <end position="120"/>
    </location>
</feature>
<organism evidence="12 13">
    <name type="scientific">Strongylocentrotus purpuratus</name>
    <name type="common">Purple sea urchin</name>
    <dbReference type="NCBI Taxonomy" id="7668"/>
    <lineage>
        <taxon>Eukaryota</taxon>
        <taxon>Metazoa</taxon>
        <taxon>Echinodermata</taxon>
        <taxon>Eleutherozoa</taxon>
        <taxon>Echinozoa</taxon>
        <taxon>Echinoidea</taxon>
        <taxon>Euechinoidea</taxon>
        <taxon>Echinacea</taxon>
        <taxon>Camarodonta</taxon>
        <taxon>Echinidea</taxon>
        <taxon>Strongylocentrotidae</taxon>
        <taxon>Strongylocentrotus</taxon>
    </lineage>
</organism>
<dbReference type="EnsemblMetazoa" id="XM_001180985">
    <property type="protein sequence ID" value="XP_001180985"/>
    <property type="gene ID" value="LOC753028"/>
</dbReference>
<feature type="transmembrane region" description="Helical" evidence="10">
    <location>
        <begin position="313"/>
        <end position="331"/>
    </location>
</feature>
<feature type="domain" description="G-protein coupled receptors family 1 profile" evidence="11">
    <location>
        <begin position="42"/>
        <end position="358"/>
    </location>
</feature>
<dbReference type="KEGG" id="spu:753028"/>
<proteinExistence type="predicted"/>
<name>A0A7M7G3L2_STRPU</name>
<reference evidence="12" key="2">
    <citation type="submission" date="2021-01" db="UniProtKB">
        <authorList>
            <consortium name="EnsemblMetazoa"/>
        </authorList>
    </citation>
    <scope>IDENTIFICATION</scope>
</reference>
<keyword evidence="8" id="KW-0807">Transducer</keyword>
<dbReference type="OMA" id="WPLPDET"/>
<keyword evidence="2" id="KW-1003">Cell membrane</keyword>
<dbReference type="GO" id="GO:0004930">
    <property type="term" value="F:G protein-coupled receptor activity"/>
    <property type="evidence" value="ECO:0007669"/>
    <property type="project" value="UniProtKB-KW"/>
</dbReference>
<sequence>MNESNFSILPPNDEPEGDYRSIGPRRWLAAWLGSIAVVAFFGNTLVISCVILYPKLRTITNVFITSLAISDLLVSLTIPWIIVGLVSTRGWPLPDETCILVAVLRFTCSGSSVWHLVTIGTNRMFLITTSSATYRKIYSRVNTAIILFITWLIPFSVIIVPYAIGATRLGYDDGPHMCSDLEEIRPDGTEYSIHAYLAGSWLTCIPLCMVLCVYLRIYIYIRLHVRKQNAWSTGQQHRNTAVATVSATVEDAGSTDKEGANDAKGGSGSNTDGAQVQSNQPTERSAQNPIAAATKPPVKKGDTLETRITKNTFYVVLGFFMCMVPYGIIILDHNLGIKGTPLPQAFLLFNVCMNPLIYGTKHPHFRGAIRNIFSGRISGPLVMSNSVATASTDQGGT</sequence>
<protein>
    <recommendedName>
        <fullName evidence="11">G-protein coupled receptors family 1 profile domain-containing protein</fullName>
    </recommendedName>
</protein>
<dbReference type="PRINTS" id="PR00237">
    <property type="entry name" value="GPCRRHODOPSN"/>
</dbReference>
<feature type="transmembrane region" description="Helical" evidence="10">
    <location>
        <begin position="343"/>
        <end position="360"/>
    </location>
</feature>
<dbReference type="GeneID" id="753028"/>
<evidence type="ECO:0000256" key="3">
    <source>
        <dbReference type="ARBA" id="ARBA00022692"/>
    </source>
</evidence>
<dbReference type="GO" id="GO:0005886">
    <property type="term" value="C:plasma membrane"/>
    <property type="evidence" value="ECO:0007669"/>
    <property type="project" value="UniProtKB-SubCell"/>
</dbReference>
<dbReference type="SMART" id="SM01381">
    <property type="entry name" value="7TM_GPCR_Srsx"/>
    <property type="match status" value="1"/>
</dbReference>
<evidence type="ECO:0000256" key="6">
    <source>
        <dbReference type="ARBA" id="ARBA00023136"/>
    </source>
</evidence>
<dbReference type="SUPFAM" id="SSF81321">
    <property type="entry name" value="Family A G protein-coupled receptor-like"/>
    <property type="match status" value="1"/>
</dbReference>
<keyword evidence="13" id="KW-1185">Reference proteome</keyword>
<evidence type="ECO:0000256" key="9">
    <source>
        <dbReference type="SAM" id="MobiDB-lite"/>
    </source>
</evidence>
<dbReference type="Proteomes" id="UP000007110">
    <property type="component" value="Unassembled WGS sequence"/>
</dbReference>
<feature type="region of interest" description="Disordered" evidence="9">
    <location>
        <begin position="245"/>
        <end position="298"/>
    </location>
</feature>
<keyword evidence="3 10" id="KW-0812">Transmembrane</keyword>
<dbReference type="PANTHER" id="PTHR24228">
    <property type="entry name" value="B2 BRADYKININ RECEPTOR/ANGIOTENSIN II RECEPTOR"/>
    <property type="match status" value="1"/>
</dbReference>
<evidence type="ECO:0000256" key="2">
    <source>
        <dbReference type="ARBA" id="ARBA00022475"/>
    </source>
</evidence>
<feature type="transmembrane region" description="Helical" evidence="10">
    <location>
        <begin position="141"/>
        <end position="164"/>
    </location>
</feature>
<evidence type="ECO:0000259" key="11">
    <source>
        <dbReference type="PROSITE" id="PS50262"/>
    </source>
</evidence>
<feature type="transmembrane region" description="Helical" evidence="10">
    <location>
        <begin position="28"/>
        <end position="53"/>
    </location>
</feature>
<evidence type="ECO:0000313" key="12">
    <source>
        <dbReference type="EnsemblMetazoa" id="XP_001180985"/>
    </source>
</evidence>
<feature type="transmembrane region" description="Helical" evidence="10">
    <location>
        <begin position="195"/>
        <end position="219"/>
    </location>
</feature>
<evidence type="ECO:0000256" key="8">
    <source>
        <dbReference type="ARBA" id="ARBA00023224"/>
    </source>
</evidence>
<dbReference type="InterPro" id="IPR017452">
    <property type="entry name" value="GPCR_Rhodpsn_7TM"/>
</dbReference>
<evidence type="ECO:0000256" key="7">
    <source>
        <dbReference type="ARBA" id="ARBA00023170"/>
    </source>
</evidence>
<keyword evidence="4 10" id="KW-1133">Transmembrane helix</keyword>
<keyword evidence="6 10" id="KW-0472">Membrane</keyword>
<accession>A0A7M7G3L2</accession>
<feature type="compositionally biased region" description="Polar residues" evidence="9">
    <location>
        <begin position="269"/>
        <end position="288"/>
    </location>
</feature>
<dbReference type="Gene3D" id="1.20.1070.10">
    <property type="entry name" value="Rhodopsin 7-helix transmembrane proteins"/>
    <property type="match status" value="1"/>
</dbReference>
<reference evidence="13" key="1">
    <citation type="submission" date="2015-02" db="EMBL/GenBank/DDBJ databases">
        <title>Genome sequencing for Strongylocentrotus purpuratus.</title>
        <authorList>
            <person name="Murali S."/>
            <person name="Liu Y."/>
            <person name="Vee V."/>
            <person name="English A."/>
            <person name="Wang M."/>
            <person name="Skinner E."/>
            <person name="Han Y."/>
            <person name="Muzny D.M."/>
            <person name="Worley K.C."/>
            <person name="Gibbs R.A."/>
        </authorList>
    </citation>
    <scope>NUCLEOTIDE SEQUENCE</scope>
</reference>
<dbReference type="Pfam" id="PF00001">
    <property type="entry name" value="7tm_1"/>
    <property type="match status" value="1"/>
</dbReference>
<dbReference type="InParanoid" id="A0A7M7G3L2"/>
<evidence type="ECO:0000256" key="4">
    <source>
        <dbReference type="ARBA" id="ARBA00022989"/>
    </source>
</evidence>
<keyword evidence="7" id="KW-0675">Receptor</keyword>
<evidence type="ECO:0000313" key="13">
    <source>
        <dbReference type="Proteomes" id="UP000007110"/>
    </source>
</evidence>
<dbReference type="GO" id="GO:0007186">
    <property type="term" value="P:G protein-coupled receptor signaling pathway"/>
    <property type="evidence" value="ECO:0000318"/>
    <property type="project" value="GO_Central"/>
</dbReference>
<dbReference type="RefSeq" id="XP_001180985.2">
    <property type="nucleotide sequence ID" value="XM_001180985.2"/>
</dbReference>
<dbReference type="PANTHER" id="PTHR24228:SF72">
    <property type="entry name" value="G-PROTEIN COUPLED RECEPTORS FAMILY 1 PROFILE DOMAIN-CONTAINING PROTEIN"/>
    <property type="match status" value="1"/>
</dbReference>
<evidence type="ECO:0000256" key="10">
    <source>
        <dbReference type="SAM" id="Phobius"/>
    </source>
</evidence>
<dbReference type="AlphaFoldDB" id="A0A7M7G3L2"/>
<dbReference type="OrthoDB" id="10044919at2759"/>
<evidence type="ECO:0000256" key="1">
    <source>
        <dbReference type="ARBA" id="ARBA00004651"/>
    </source>
</evidence>
<comment type="subcellular location">
    <subcellularLocation>
        <location evidence="1">Cell membrane</location>
        <topology evidence="1">Multi-pass membrane protein</topology>
    </subcellularLocation>
</comment>
<dbReference type="PROSITE" id="PS50262">
    <property type="entry name" value="G_PROTEIN_RECEP_F1_2"/>
    <property type="match status" value="1"/>
</dbReference>
<dbReference type="CDD" id="cd00637">
    <property type="entry name" value="7tm_classA_rhodopsin-like"/>
    <property type="match status" value="1"/>
</dbReference>